<dbReference type="GO" id="GO:0006405">
    <property type="term" value="P:RNA export from nucleus"/>
    <property type="evidence" value="ECO:0007669"/>
    <property type="project" value="TreeGrafter"/>
</dbReference>
<evidence type="ECO:0000256" key="8">
    <source>
        <dbReference type="ARBA" id="ARBA00023242"/>
    </source>
</evidence>
<dbReference type="GO" id="GO:0051028">
    <property type="term" value="P:mRNA transport"/>
    <property type="evidence" value="ECO:0007669"/>
    <property type="project" value="UniProtKB-KW"/>
</dbReference>
<name>A0A445AB62_ARAHY</name>
<keyword evidence="12" id="KW-1185">Reference proteome</keyword>
<evidence type="ECO:0000313" key="11">
    <source>
        <dbReference type="EMBL" id="RYR23697.1"/>
    </source>
</evidence>
<evidence type="ECO:0000256" key="3">
    <source>
        <dbReference type="ARBA" id="ARBA00022448"/>
    </source>
</evidence>
<dbReference type="GO" id="GO:0044613">
    <property type="term" value="C:nuclear pore central transport channel"/>
    <property type="evidence" value="ECO:0007669"/>
    <property type="project" value="TreeGrafter"/>
</dbReference>
<dbReference type="PANTHER" id="PTHR12084">
    <property type="entry name" value="NUCLEAR PORE GLYCOPROTEIN P62-RELATED"/>
    <property type="match status" value="1"/>
</dbReference>
<comment type="similarity">
    <text evidence="2">Belongs to the nucleoporin NSP1/NUP62 family.</text>
</comment>
<dbReference type="FunFam" id="1.20.5.170:FF:000040">
    <property type="entry name" value="Nuclear pore glycoprotein p62"/>
    <property type="match status" value="1"/>
</dbReference>
<dbReference type="GO" id="GO:0017056">
    <property type="term" value="F:structural constituent of nuclear pore"/>
    <property type="evidence" value="ECO:0007669"/>
    <property type="project" value="InterPro"/>
</dbReference>
<evidence type="ECO:0000256" key="7">
    <source>
        <dbReference type="ARBA" id="ARBA00023132"/>
    </source>
</evidence>
<comment type="caution">
    <text evidence="11">The sequence shown here is derived from an EMBL/GenBank/DDBJ whole genome shotgun (WGS) entry which is preliminary data.</text>
</comment>
<feature type="domain" description="Nucleoporin NSP1-like C-terminal" evidence="10">
    <location>
        <begin position="108"/>
        <end position="192"/>
    </location>
</feature>
<keyword evidence="5" id="KW-0653">Protein transport</keyword>
<evidence type="ECO:0000256" key="2">
    <source>
        <dbReference type="ARBA" id="ARBA00005911"/>
    </source>
</evidence>
<evidence type="ECO:0000256" key="9">
    <source>
        <dbReference type="SAM" id="Coils"/>
    </source>
</evidence>
<dbReference type="Proteomes" id="UP000289738">
    <property type="component" value="Chromosome B02"/>
</dbReference>
<gene>
    <name evidence="11" type="ORF">Ahy_B02g057179</name>
</gene>
<dbReference type="Gene3D" id="1.20.5.170">
    <property type="match status" value="1"/>
</dbReference>
<protein>
    <recommendedName>
        <fullName evidence="10">Nucleoporin NSP1-like C-terminal domain-containing protein</fullName>
    </recommendedName>
</protein>
<proteinExistence type="inferred from homology"/>
<keyword evidence="7" id="KW-0906">Nuclear pore complex</keyword>
<dbReference type="Pfam" id="PF05064">
    <property type="entry name" value="Nsp1_C"/>
    <property type="match status" value="1"/>
</dbReference>
<dbReference type="InterPro" id="IPR007758">
    <property type="entry name" value="Nucleoporin_NSP1_C"/>
</dbReference>
<dbReference type="InterPro" id="IPR026010">
    <property type="entry name" value="NSP1/NUP62"/>
</dbReference>
<keyword evidence="3" id="KW-0813">Transport</keyword>
<keyword evidence="9" id="KW-0175">Coiled coil</keyword>
<dbReference type="GO" id="GO:0006606">
    <property type="term" value="P:protein import into nucleus"/>
    <property type="evidence" value="ECO:0007669"/>
    <property type="project" value="TreeGrafter"/>
</dbReference>
<keyword evidence="6" id="KW-0811">Translocation</keyword>
<evidence type="ECO:0000256" key="4">
    <source>
        <dbReference type="ARBA" id="ARBA00022816"/>
    </source>
</evidence>
<organism evidence="11 12">
    <name type="scientific">Arachis hypogaea</name>
    <name type="common">Peanut</name>
    <dbReference type="NCBI Taxonomy" id="3818"/>
    <lineage>
        <taxon>Eukaryota</taxon>
        <taxon>Viridiplantae</taxon>
        <taxon>Streptophyta</taxon>
        <taxon>Embryophyta</taxon>
        <taxon>Tracheophyta</taxon>
        <taxon>Spermatophyta</taxon>
        <taxon>Magnoliopsida</taxon>
        <taxon>eudicotyledons</taxon>
        <taxon>Gunneridae</taxon>
        <taxon>Pentapetalae</taxon>
        <taxon>rosids</taxon>
        <taxon>fabids</taxon>
        <taxon>Fabales</taxon>
        <taxon>Fabaceae</taxon>
        <taxon>Papilionoideae</taxon>
        <taxon>50 kb inversion clade</taxon>
        <taxon>dalbergioids sensu lato</taxon>
        <taxon>Dalbergieae</taxon>
        <taxon>Pterocarpus clade</taxon>
        <taxon>Arachis</taxon>
    </lineage>
</organism>
<keyword evidence="8" id="KW-0539">Nucleus</keyword>
<evidence type="ECO:0000256" key="5">
    <source>
        <dbReference type="ARBA" id="ARBA00022927"/>
    </source>
</evidence>
<reference evidence="11 12" key="1">
    <citation type="submission" date="2019-01" db="EMBL/GenBank/DDBJ databases">
        <title>Sequencing of cultivated peanut Arachis hypogaea provides insights into genome evolution and oil improvement.</title>
        <authorList>
            <person name="Chen X."/>
        </authorList>
    </citation>
    <scope>NUCLEOTIDE SEQUENCE [LARGE SCALE GENOMIC DNA]</scope>
    <source>
        <strain evidence="12">cv. Fuhuasheng</strain>
        <tissue evidence="11">Leaves</tissue>
    </source>
</reference>
<feature type="coiled-coil region" evidence="9">
    <location>
        <begin position="157"/>
        <end position="191"/>
    </location>
</feature>
<dbReference type="PANTHER" id="PTHR12084:SF0">
    <property type="entry name" value="NUCLEAR PORE GLYCOPROTEIN P62"/>
    <property type="match status" value="1"/>
</dbReference>
<accession>A0A445AB62</accession>
<evidence type="ECO:0000259" key="10">
    <source>
        <dbReference type="Pfam" id="PF05064"/>
    </source>
</evidence>
<keyword evidence="4" id="KW-0509">mRNA transport</keyword>
<sequence length="201" mass="23714">MKRSKGCWRKKWLPFWSMTERETEGLWKKKIGDLKVVAYAKKLVIESIQNHQTEEPKKDISKEKQSKAFGIEKRANLFLHHHRSWTFCSLSLSTSHRISHSLLLLQLRDSIIKEWNTELQERTGKFRKQANAIAERDRRILKNRDVLLRLEIEAAKVVETQSNMERQLELIETHQQEVDKALQSMEEDEAASTRECMSSLN</sequence>
<dbReference type="EMBL" id="SDMP01000012">
    <property type="protein sequence ID" value="RYR23697.1"/>
    <property type="molecule type" value="Genomic_DNA"/>
</dbReference>
<comment type="subcellular location">
    <subcellularLocation>
        <location evidence="1">Nucleus</location>
        <location evidence="1">Nuclear pore complex</location>
    </subcellularLocation>
</comment>
<evidence type="ECO:0000313" key="12">
    <source>
        <dbReference type="Proteomes" id="UP000289738"/>
    </source>
</evidence>
<evidence type="ECO:0000256" key="1">
    <source>
        <dbReference type="ARBA" id="ARBA00004567"/>
    </source>
</evidence>
<dbReference type="AlphaFoldDB" id="A0A445AB62"/>
<evidence type="ECO:0000256" key="6">
    <source>
        <dbReference type="ARBA" id="ARBA00023010"/>
    </source>
</evidence>
<dbReference type="GO" id="GO:0005543">
    <property type="term" value="F:phospholipid binding"/>
    <property type="evidence" value="ECO:0007669"/>
    <property type="project" value="TreeGrafter"/>
</dbReference>